<dbReference type="Pfam" id="PF10745">
    <property type="entry name" value="DUF2530"/>
    <property type="match status" value="1"/>
</dbReference>
<keyword evidence="3" id="KW-1185">Reference proteome</keyword>
<proteinExistence type="predicted"/>
<keyword evidence="1" id="KW-1133">Transmembrane helix</keyword>
<name>A0ABP8ESD0_9MICO</name>
<evidence type="ECO:0000256" key="1">
    <source>
        <dbReference type="SAM" id="Phobius"/>
    </source>
</evidence>
<dbReference type="EMBL" id="BAABBA010000005">
    <property type="protein sequence ID" value="GAA4286909.1"/>
    <property type="molecule type" value="Genomic_DNA"/>
</dbReference>
<dbReference type="InterPro" id="IPR019681">
    <property type="entry name" value="DUF2530"/>
</dbReference>
<reference evidence="3" key="1">
    <citation type="journal article" date="2019" name="Int. J. Syst. Evol. Microbiol.">
        <title>The Global Catalogue of Microorganisms (GCM) 10K type strain sequencing project: providing services to taxonomists for standard genome sequencing and annotation.</title>
        <authorList>
            <consortium name="The Broad Institute Genomics Platform"/>
            <consortium name="The Broad Institute Genome Sequencing Center for Infectious Disease"/>
            <person name="Wu L."/>
            <person name="Ma J."/>
        </authorList>
    </citation>
    <scope>NUCLEOTIDE SEQUENCE [LARGE SCALE GENOMIC DNA]</scope>
    <source>
        <strain evidence="3">JCM 17459</strain>
    </source>
</reference>
<evidence type="ECO:0000313" key="3">
    <source>
        <dbReference type="Proteomes" id="UP001499841"/>
    </source>
</evidence>
<keyword evidence="1" id="KW-0472">Membrane</keyword>
<feature type="transmembrane region" description="Helical" evidence="1">
    <location>
        <begin position="21"/>
        <end position="45"/>
    </location>
</feature>
<evidence type="ECO:0000313" key="2">
    <source>
        <dbReference type="EMBL" id="GAA4286909.1"/>
    </source>
</evidence>
<protein>
    <recommendedName>
        <fullName evidence="4">DUF2530 domain-containing protein</fullName>
    </recommendedName>
</protein>
<dbReference type="RefSeq" id="WP_345038946.1">
    <property type="nucleotide sequence ID" value="NZ_BAABBA010000005.1"/>
</dbReference>
<organism evidence="2 3">
    <name type="scientific">Georgenia daeguensis</name>
    <dbReference type="NCBI Taxonomy" id="908355"/>
    <lineage>
        <taxon>Bacteria</taxon>
        <taxon>Bacillati</taxon>
        <taxon>Actinomycetota</taxon>
        <taxon>Actinomycetes</taxon>
        <taxon>Micrococcales</taxon>
        <taxon>Bogoriellaceae</taxon>
        <taxon>Georgenia</taxon>
    </lineage>
</organism>
<sequence length="82" mass="9298">MPELHFFERRADPPPAKVNAITLTVTFTTLWILATVIIGALTFMGRVPDKYLDVCFAGLGMGVLAVCWGYVHEYRAARRERR</sequence>
<accession>A0ABP8ESD0</accession>
<evidence type="ECO:0008006" key="4">
    <source>
        <dbReference type="Google" id="ProtNLM"/>
    </source>
</evidence>
<gene>
    <name evidence="2" type="ORF">GCM10022262_12680</name>
</gene>
<feature type="transmembrane region" description="Helical" evidence="1">
    <location>
        <begin position="51"/>
        <end position="71"/>
    </location>
</feature>
<keyword evidence="1" id="KW-0812">Transmembrane</keyword>
<comment type="caution">
    <text evidence="2">The sequence shown here is derived from an EMBL/GenBank/DDBJ whole genome shotgun (WGS) entry which is preliminary data.</text>
</comment>
<dbReference type="Proteomes" id="UP001499841">
    <property type="component" value="Unassembled WGS sequence"/>
</dbReference>